<dbReference type="PANTHER" id="PTHR22904">
    <property type="entry name" value="TPR REPEAT CONTAINING PROTEIN"/>
    <property type="match status" value="1"/>
</dbReference>
<keyword evidence="5" id="KW-1133">Transmembrane helix</keyword>
<feature type="compositionally biased region" description="Basic residues" evidence="4">
    <location>
        <begin position="215"/>
        <end position="224"/>
    </location>
</feature>
<dbReference type="SUPFAM" id="SSF48452">
    <property type="entry name" value="TPR-like"/>
    <property type="match status" value="1"/>
</dbReference>
<keyword evidence="5" id="KW-0472">Membrane</keyword>
<dbReference type="GO" id="GO:0051879">
    <property type="term" value="F:Hsp90 protein binding"/>
    <property type="evidence" value="ECO:0007669"/>
    <property type="project" value="TreeGrafter"/>
</dbReference>
<reference evidence="6 7" key="1">
    <citation type="submission" date="2024-01" db="EMBL/GenBank/DDBJ databases">
        <title>The genome of the rayed Mediterranean limpet Patella caerulea (Linnaeus, 1758).</title>
        <authorList>
            <person name="Anh-Thu Weber A."/>
            <person name="Halstead-Nussloch G."/>
        </authorList>
    </citation>
    <scope>NUCLEOTIDE SEQUENCE [LARGE SCALE GENOMIC DNA]</scope>
    <source>
        <strain evidence="6">AATW-2023a</strain>
        <tissue evidence="6">Whole specimen</tissue>
    </source>
</reference>
<dbReference type="Proteomes" id="UP001347796">
    <property type="component" value="Unassembled WGS sequence"/>
</dbReference>
<accession>A0AAN8PMM9</accession>
<protein>
    <submittedName>
        <fullName evidence="6">Uncharacterized protein</fullName>
    </submittedName>
</protein>
<evidence type="ECO:0000256" key="1">
    <source>
        <dbReference type="ARBA" id="ARBA00022737"/>
    </source>
</evidence>
<dbReference type="AlphaFoldDB" id="A0AAN8PMM9"/>
<dbReference type="PROSITE" id="PS50005">
    <property type="entry name" value="TPR"/>
    <property type="match status" value="1"/>
</dbReference>
<evidence type="ECO:0000256" key="5">
    <source>
        <dbReference type="SAM" id="Phobius"/>
    </source>
</evidence>
<feature type="transmembrane region" description="Helical" evidence="5">
    <location>
        <begin position="117"/>
        <end position="137"/>
    </location>
</feature>
<name>A0AAN8PMM9_PATCE</name>
<keyword evidence="1" id="KW-0677">Repeat</keyword>
<feature type="transmembrane region" description="Helical" evidence="5">
    <location>
        <begin position="143"/>
        <end position="163"/>
    </location>
</feature>
<dbReference type="SMART" id="SM00028">
    <property type="entry name" value="TPR"/>
    <property type="match status" value="3"/>
</dbReference>
<evidence type="ECO:0000256" key="3">
    <source>
        <dbReference type="PROSITE-ProRule" id="PRU00339"/>
    </source>
</evidence>
<keyword evidence="2 3" id="KW-0802">TPR repeat</keyword>
<keyword evidence="7" id="KW-1185">Reference proteome</keyword>
<dbReference type="PANTHER" id="PTHR22904:SF532">
    <property type="entry name" value="HEAT SHOCK PROTEIN STI1-LIKE PROTEIN"/>
    <property type="match status" value="1"/>
</dbReference>
<dbReference type="InterPro" id="IPR019734">
    <property type="entry name" value="TPR_rpt"/>
</dbReference>
<dbReference type="EMBL" id="JAZGQO010000008">
    <property type="protein sequence ID" value="KAK6179774.1"/>
    <property type="molecule type" value="Genomic_DNA"/>
</dbReference>
<organism evidence="6 7">
    <name type="scientific">Patella caerulea</name>
    <name type="common">Rayed Mediterranean limpet</name>
    <dbReference type="NCBI Taxonomy" id="87958"/>
    <lineage>
        <taxon>Eukaryota</taxon>
        <taxon>Metazoa</taxon>
        <taxon>Spiralia</taxon>
        <taxon>Lophotrochozoa</taxon>
        <taxon>Mollusca</taxon>
        <taxon>Gastropoda</taxon>
        <taxon>Patellogastropoda</taxon>
        <taxon>Patelloidea</taxon>
        <taxon>Patellidae</taxon>
        <taxon>Patella</taxon>
    </lineage>
</organism>
<dbReference type="Gene3D" id="1.25.40.10">
    <property type="entry name" value="Tetratricopeptide repeat domain"/>
    <property type="match status" value="1"/>
</dbReference>
<dbReference type="InterPro" id="IPR011990">
    <property type="entry name" value="TPR-like_helical_dom_sf"/>
</dbReference>
<evidence type="ECO:0000256" key="2">
    <source>
        <dbReference type="ARBA" id="ARBA00022803"/>
    </source>
</evidence>
<feature type="repeat" description="TPR" evidence="3">
    <location>
        <begin position="58"/>
        <end position="91"/>
    </location>
</feature>
<evidence type="ECO:0000256" key="4">
    <source>
        <dbReference type="SAM" id="MobiDB-lite"/>
    </source>
</evidence>
<evidence type="ECO:0000313" key="7">
    <source>
        <dbReference type="Proteomes" id="UP001347796"/>
    </source>
</evidence>
<sequence length="224" mass="25055">MKEGKPAEAVFHYTHAIKIDPKNHILYSNRSSAFLKIEQYYLALQDAITTTKLEPTWPKGYFRKGEVEFQAGDYPAALKSYKHAFVLDTSDEGIKQAMSKTTKEINKQLKVERQQPLTFAGIGGAIGIIIVTADQYLANQPSIPHWIFQIILIAILAVIGFFASKLYRYMLSMQQSSLLDPPPDILSDLGGTPDSNPGPDSEKEIPQHRTGQKGGRQRYKKGKS</sequence>
<feature type="region of interest" description="Disordered" evidence="4">
    <location>
        <begin position="182"/>
        <end position="224"/>
    </location>
</feature>
<evidence type="ECO:0000313" key="6">
    <source>
        <dbReference type="EMBL" id="KAK6179774.1"/>
    </source>
</evidence>
<gene>
    <name evidence="6" type="ORF">SNE40_012058</name>
</gene>
<keyword evidence="5" id="KW-0812">Transmembrane</keyword>
<proteinExistence type="predicted"/>
<comment type="caution">
    <text evidence="6">The sequence shown here is derived from an EMBL/GenBank/DDBJ whole genome shotgun (WGS) entry which is preliminary data.</text>
</comment>